<dbReference type="InterPro" id="IPR015424">
    <property type="entry name" value="PyrdxlP-dep_Trfase"/>
</dbReference>
<name>A0ABS3NYK5_9BACI</name>
<evidence type="ECO:0000313" key="2">
    <source>
        <dbReference type="Proteomes" id="UP000677611"/>
    </source>
</evidence>
<accession>A0ABS3NYK5</accession>
<dbReference type="SUPFAM" id="SSF53383">
    <property type="entry name" value="PLP-dependent transferases"/>
    <property type="match status" value="1"/>
</dbReference>
<dbReference type="Proteomes" id="UP000677611">
    <property type="component" value="Unassembled WGS sequence"/>
</dbReference>
<proteinExistence type="predicted"/>
<comment type="caution">
    <text evidence="1">The sequence shown here is derived from an EMBL/GenBank/DDBJ whole genome shotgun (WGS) entry which is preliminary data.</text>
</comment>
<evidence type="ECO:0008006" key="3">
    <source>
        <dbReference type="Google" id="ProtNLM"/>
    </source>
</evidence>
<dbReference type="EMBL" id="JAGDQJ010000013">
    <property type="protein sequence ID" value="MBO1626024.1"/>
    <property type="molecule type" value="Genomic_DNA"/>
</dbReference>
<keyword evidence="2" id="KW-1185">Reference proteome</keyword>
<reference evidence="1 2" key="1">
    <citation type="submission" date="2021-03" db="EMBL/GenBank/DDBJ databases">
        <title>Identification of novel Bacillus strains.</title>
        <authorList>
            <person name="Xiao Z."/>
            <person name="Li Y."/>
            <person name="Shen J."/>
        </authorList>
    </citation>
    <scope>NUCLEOTIDE SEQUENCE [LARGE SCALE GENOMIC DNA]</scope>
    <source>
        <strain evidence="1 2">SY8</strain>
    </source>
</reference>
<gene>
    <name evidence="1" type="ORF">J4P90_12360</name>
</gene>
<organism evidence="1 2">
    <name type="scientific">Bacillus arachidis</name>
    <dbReference type="NCBI Taxonomy" id="2819290"/>
    <lineage>
        <taxon>Bacteria</taxon>
        <taxon>Bacillati</taxon>
        <taxon>Bacillota</taxon>
        <taxon>Bacilli</taxon>
        <taxon>Bacillales</taxon>
        <taxon>Bacillaceae</taxon>
        <taxon>Bacillus</taxon>
    </lineage>
</organism>
<dbReference type="RefSeq" id="WP_208017836.1">
    <property type="nucleotide sequence ID" value="NZ_JAGDQJ010000013.1"/>
</dbReference>
<sequence length="326" mass="38880">MAQREIGGFFELELLKKQEYHRNALRLNKARSALYYLLKSKQIKKIYLPYYMCSCILEPVTALKLDCELYRIDEKFYPIFNKTIGEKESFLYINYFGICSEIVSKVVTNFNNVIIDNTQAFFDFPIFRIDTIYSPRKFFGVSDGGYLYTTMKIKDEFEKDQSYNRFEFLAKRIDSSASDSYPLFQENEELLANETIKQMSPLTKRILSSIDYEAAKNNRNDNFQYLHNELQVINQLPLNIHHLNGPMIYPLFIHKKGVREFLIKEYIYVATYWKEVLDYTEKDWFEHQLTRYLVPLPIDQRYGIDDMKYIIQTLKKIVSFNPKSSR</sequence>
<protein>
    <recommendedName>
        <fullName evidence="3">dTDP-4-amino-4,6-dideoxygalactose transaminase</fullName>
    </recommendedName>
</protein>
<evidence type="ECO:0000313" key="1">
    <source>
        <dbReference type="EMBL" id="MBO1626024.1"/>
    </source>
</evidence>